<dbReference type="EMBL" id="MSCW01000006">
    <property type="protein sequence ID" value="ONF43683.1"/>
    <property type="molecule type" value="Genomic_DNA"/>
</dbReference>
<gene>
    <name evidence="5" type="ORF">BTO32_08460</name>
</gene>
<dbReference type="GO" id="GO:0000976">
    <property type="term" value="F:transcription cis-regulatory region binding"/>
    <property type="evidence" value="ECO:0007669"/>
    <property type="project" value="TreeGrafter"/>
</dbReference>
<accession>A0A1V2DST1</accession>
<dbReference type="Proteomes" id="UP000189339">
    <property type="component" value="Unassembled WGS sequence"/>
</dbReference>
<keyword evidence="3" id="KW-0804">Transcription</keyword>
<organism evidence="5 6">
    <name type="scientific">Marinobacter lutaoensis</name>
    <dbReference type="NCBI Taxonomy" id="135739"/>
    <lineage>
        <taxon>Bacteria</taxon>
        <taxon>Pseudomonadati</taxon>
        <taxon>Pseudomonadota</taxon>
        <taxon>Gammaproteobacteria</taxon>
        <taxon>Pseudomonadales</taxon>
        <taxon>Marinobacteraceae</taxon>
        <taxon>Marinobacter</taxon>
    </lineage>
</organism>
<keyword evidence="6" id="KW-1185">Reference proteome</keyword>
<dbReference type="Pfam" id="PF12625">
    <property type="entry name" value="Arabinose_bd"/>
    <property type="match status" value="1"/>
</dbReference>
<dbReference type="STRING" id="135739.BTO32_08460"/>
<dbReference type="InterPro" id="IPR009057">
    <property type="entry name" value="Homeodomain-like_sf"/>
</dbReference>
<evidence type="ECO:0000313" key="5">
    <source>
        <dbReference type="EMBL" id="ONF43683.1"/>
    </source>
</evidence>
<dbReference type="InterPro" id="IPR020449">
    <property type="entry name" value="Tscrpt_reg_AraC-type_HTH"/>
</dbReference>
<dbReference type="SUPFAM" id="SSF46689">
    <property type="entry name" value="Homeodomain-like"/>
    <property type="match status" value="1"/>
</dbReference>
<dbReference type="PANTHER" id="PTHR47894">
    <property type="entry name" value="HTH-TYPE TRANSCRIPTIONAL REGULATOR GADX"/>
    <property type="match status" value="1"/>
</dbReference>
<sequence>MARAAEKINPLRNTMTKAHILNHYLRATVRGAERLGHPPEALLAQAGIPAQWLRQPDRRITEAQLTRLIQTVWRCTRDEFMGFSTHACHLGTFALMADYCLGSATLGAILRKSARFYRTLCDNLDIGFEPHDPGGDRQVFFRLSLRDSRQDSDHLLQEFLLLMWQRFSCWWVSQRIPFATTRFSYPAPAYILHRPSQDGSLGHRVRALLSAYSYSDMPGLEALARQLHMTPRSIGRKLQEEGTSLRDIKTSLRREHAIRLMSTENLTIAEISERVGFSETASFCRAFKRWTGKSPSHWND</sequence>
<dbReference type="PANTHER" id="PTHR47894:SF1">
    <property type="entry name" value="HTH-TYPE TRANSCRIPTIONAL REGULATOR VQSM"/>
    <property type="match status" value="1"/>
</dbReference>
<dbReference type="Gene3D" id="1.10.10.60">
    <property type="entry name" value="Homeodomain-like"/>
    <property type="match status" value="1"/>
</dbReference>
<evidence type="ECO:0000256" key="3">
    <source>
        <dbReference type="ARBA" id="ARBA00023163"/>
    </source>
</evidence>
<proteinExistence type="predicted"/>
<dbReference type="InterPro" id="IPR032687">
    <property type="entry name" value="AraC-type_N"/>
</dbReference>
<evidence type="ECO:0000313" key="6">
    <source>
        <dbReference type="Proteomes" id="UP000189339"/>
    </source>
</evidence>
<name>A0A1V2DST1_9GAMM</name>
<evidence type="ECO:0000259" key="4">
    <source>
        <dbReference type="PROSITE" id="PS01124"/>
    </source>
</evidence>
<dbReference type="GO" id="GO:0005829">
    <property type="term" value="C:cytosol"/>
    <property type="evidence" value="ECO:0007669"/>
    <property type="project" value="TreeGrafter"/>
</dbReference>
<feature type="domain" description="HTH araC/xylS-type" evidence="4">
    <location>
        <begin position="203"/>
        <end position="300"/>
    </location>
</feature>
<dbReference type="PROSITE" id="PS01124">
    <property type="entry name" value="HTH_ARAC_FAMILY_2"/>
    <property type="match status" value="1"/>
</dbReference>
<protein>
    <recommendedName>
        <fullName evidence="4">HTH araC/xylS-type domain-containing protein</fullName>
    </recommendedName>
</protein>
<dbReference type="Pfam" id="PF12833">
    <property type="entry name" value="HTH_18"/>
    <property type="match status" value="1"/>
</dbReference>
<dbReference type="AlphaFoldDB" id="A0A1V2DST1"/>
<comment type="caution">
    <text evidence="5">The sequence shown here is derived from an EMBL/GenBank/DDBJ whole genome shotgun (WGS) entry which is preliminary data.</text>
</comment>
<keyword evidence="2" id="KW-0238">DNA-binding</keyword>
<evidence type="ECO:0000256" key="1">
    <source>
        <dbReference type="ARBA" id="ARBA00023015"/>
    </source>
</evidence>
<dbReference type="PRINTS" id="PR00032">
    <property type="entry name" value="HTHARAC"/>
</dbReference>
<dbReference type="SMART" id="SM00342">
    <property type="entry name" value="HTH_ARAC"/>
    <property type="match status" value="1"/>
</dbReference>
<keyword evidence="1" id="KW-0805">Transcription regulation</keyword>
<dbReference type="GO" id="GO:0003700">
    <property type="term" value="F:DNA-binding transcription factor activity"/>
    <property type="evidence" value="ECO:0007669"/>
    <property type="project" value="InterPro"/>
</dbReference>
<evidence type="ECO:0000256" key="2">
    <source>
        <dbReference type="ARBA" id="ARBA00023125"/>
    </source>
</evidence>
<dbReference type="InterPro" id="IPR018060">
    <property type="entry name" value="HTH_AraC"/>
</dbReference>
<dbReference type="OrthoDB" id="5582699at2"/>
<reference evidence="5 6" key="1">
    <citation type="submission" date="2016-12" db="EMBL/GenBank/DDBJ databases">
        <title>Marinobacter lutaoensis whole genome sequencing.</title>
        <authorList>
            <person name="Verma A."/>
            <person name="Krishnamurthi S."/>
        </authorList>
    </citation>
    <scope>NUCLEOTIDE SEQUENCE [LARGE SCALE GENOMIC DNA]</scope>
    <source>
        <strain evidence="5 6">T5054</strain>
    </source>
</reference>